<dbReference type="Proteomes" id="UP000010552">
    <property type="component" value="Unassembled WGS sequence"/>
</dbReference>
<dbReference type="InParanoid" id="L5KUF1"/>
<name>L5KUF1_PTEAL</name>
<feature type="compositionally biased region" description="Polar residues" evidence="1">
    <location>
        <begin position="76"/>
        <end position="89"/>
    </location>
</feature>
<dbReference type="AlphaFoldDB" id="L5KUF1"/>
<dbReference type="EMBL" id="KB030557">
    <property type="protein sequence ID" value="ELK14835.1"/>
    <property type="molecule type" value="Genomic_DNA"/>
</dbReference>
<accession>L5KUF1</accession>
<evidence type="ECO:0000313" key="3">
    <source>
        <dbReference type="Proteomes" id="UP000010552"/>
    </source>
</evidence>
<protein>
    <submittedName>
        <fullName evidence="2">Uncharacterized protein</fullName>
    </submittedName>
</protein>
<feature type="region of interest" description="Disordered" evidence="1">
    <location>
        <begin position="44"/>
        <end position="89"/>
    </location>
</feature>
<proteinExistence type="predicted"/>
<sequence>MDRLSQMKSKEVPEMFAIAEARNVIDLGTVGGCPMADNAECCRPGQGGWPQRPEHRHPQAHVTGQGQLPEPEEGAISSTPPCMTRQDSQGWQPCHLLSEQVTNVFADKKYLIP</sequence>
<gene>
    <name evidence="2" type="ORF">PAL_GLEAN10005631</name>
</gene>
<evidence type="ECO:0000313" key="2">
    <source>
        <dbReference type="EMBL" id="ELK14835.1"/>
    </source>
</evidence>
<organism evidence="2 3">
    <name type="scientific">Pteropus alecto</name>
    <name type="common">Black flying fox</name>
    <dbReference type="NCBI Taxonomy" id="9402"/>
    <lineage>
        <taxon>Eukaryota</taxon>
        <taxon>Metazoa</taxon>
        <taxon>Chordata</taxon>
        <taxon>Craniata</taxon>
        <taxon>Vertebrata</taxon>
        <taxon>Euteleostomi</taxon>
        <taxon>Mammalia</taxon>
        <taxon>Eutheria</taxon>
        <taxon>Laurasiatheria</taxon>
        <taxon>Chiroptera</taxon>
        <taxon>Yinpterochiroptera</taxon>
        <taxon>Pteropodoidea</taxon>
        <taxon>Pteropodidae</taxon>
        <taxon>Pteropodinae</taxon>
        <taxon>Pteropus</taxon>
    </lineage>
</organism>
<reference evidence="3" key="1">
    <citation type="journal article" date="2013" name="Science">
        <title>Comparative analysis of bat genomes provides insight into the evolution of flight and immunity.</title>
        <authorList>
            <person name="Zhang G."/>
            <person name="Cowled C."/>
            <person name="Shi Z."/>
            <person name="Huang Z."/>
            <person name="Bishop-Lilly K.A."/>
            <person name="Fang X."/>
            <person name="Wynne J.W."/>
            <person name="Xiong Z."/>
            <person name="Baker M.L."/>
            <person name="Zhao W."/>
            <person name="Tachedjian M."/>
            <person name="Zhu Y."/>
            <person name="Zhou P."/>
            <person name="Jiang X."/>
            <person name="Ng J."/>
            <person name="Yang L."/>
            <person name="Wu L."/>
            <person name="Xiao J."/>
            <person name="Feng Y."/>
            <person name="Chen Y."/>
            <person name="Sun X."/>
            <person name="Zhang Y."/>
            <person name="Marsh G.A."/>
            <person name="Crameri G."/>
            <person name="Broder C.C."/>
            <person name="Frey K.G."/>
            <person name="Wang L.F."/>
            <person name="Wang J."/>
        </authorList>
    </citation>
    <scope>NUCLEOTIDE SEQUENCE [LARGE SCALE GENOMIC DNA]</scope>
</reference>
<evidence type="ECO:0000256" key="1">
    <source>
        <dbReference type="SAM" id="MobiDB-lite"/>
    </source>
</evidence>
<keyword evidence="3" id="KW-1185">Reference proteome</keyword>